<reference evidence="2 3" key="1">
    <citation type="submission" date="2008-07" db="EMBL/GenBank/DDBJ databases">
        <authorList>
            <person name="El-Sayed N."/>
            <person name="Caler E."/>
            <person name="Inman J."/>
            <person name="Amedeo P."/>
            <person name="Hass B."/>
            <person name="Wortman J."/>
        </authorList>
    </citation>
    <scope>NUCLEOTIDE SEQUENCE [LARGE SCALE GENOMIC DNA]</scope>
    <source>
        <strain evidence="3">ATCC 50983 / TXsc</strain>
    </source>
</reference>
<evidence type="ECO:0000256" key="1">
    <source>
        <dbReference type="SAM" id="Phobius"/>
    </source>
</evidence>
<name>C5LV19_PERM5</name>
<keyword evidence="3" id="KW-1185">Reference proteome</keyword>
<sequence>MSEPTSPSFCSSAASEASTVPSAVEPPQVVGTAKELQNGAVCKEMSSGISLRQFILICLNALVTIGLSVPFMFTTTGLLAIPIQAMTGISIFLCIRIVSKALSHEKVKEYADERGIPLFEREYTFLAEFCGGKLGRRIASMTIFLEYFISIIGLMAAMGITTNIIIDAITVEWWIIIFSFLSLLIIVCPFMKEVNGVLAIAAVVTTFAGLLLWVSSRWDSVRWFFSYHTMSNSDNSRCYGRELPS</sequence>
<evidence type="ECO:0000313" key="3">
    <source>
        <dbReference type="Proteomes" id="UP000007800"/>
    </source>
</evidence>
<keyword evidence="1" id="KW-0812">Transmembrane</keyword>
<dbReference type="Proteomes" id="UP000007800">
    <property type="component" value="Unassembled WGS sequence"/>
</dbReference>
<dbReference type="OrthoDB" id="463175at2759"/>
<proteinExistence type="predicted"/>
<dbReference type="AlphaFoldDB" id="C5LV19"/>
<dbReference type="GeneID" id="9045790"/>
<dbReference type="EMBL" id="GG685710">
    <property type="protein sequence ID" value="EEQ99434.1"/>
    <property type="molecule type" value="Genomic_DNA"/>
</dbReference>
<dbReference type="RefSeq" id="XP_002766717.1">
    <property type="nucleotide sequence ID" value="XM_002766671.1"/>
</dbReference>
<gene>
    <name evidence="2" type="ORF">Pmar_PMAR002533</name>
</gene>
<dbReference type="InParanoid" id="C5LV19"/>
<feature type="transmembrane region" description="Helical" evidence="1">
    <location>
        <begin position="172"/>
        <end position="190"/>
    </location>
</feature>
<protein>
    <submittedName>
        <fullName evidence="2">Uncharacterized protein</fullName>
    </submittedName>
</protein>
<keyword evidence="1" id="KW-0472">Membrane</keyword>
<keyword evidence="1" id="KW-1133">Transmembrane helix</keyword>
<dbReference type="OMA" id="ITVEWWI"/>
<feature type="transmembrane region" description="Helical" evidence="1">
    <location>
        <begin position="54"/>
        <end position="73"/>
    </location>
</feature>
<feature type="transmembrane region" description="Helical" evidence="1">
    <location>
        <begin position="79"/>
        <end position="98"/>
    </location>
</feature>
<feature type="transmembrane region" description="Helical" evidence="1">
    <location>
        <begin position="197"/>
        <end position="215"/>
    </location>
</feature>
<accession>C5LV19</accession>
<feature type="transmembrane region" description="Helical" evidence="1">
    <location>
        <begin position="143"/>
        <end position="166"/>
    </location>
</feature>
<organism evidence="3">
    <name type="scientific">Perkinsus marinus (strain ATCC 50983 / TXsc)</name>
    <dbReference type="NCBI Taxonomy" id="423536"/>
    <lineage>
        <taxon>Eukaryota</taxon>
        <taxon>Sar</taxon>
        <taxon>Alveolata</taxon>
        <taxon>Perkinsozoa</taxon>
        <taxon>Perkinsea</taxon>
        <taxon>Perkinsida</taxon>
        <taxon>Perkinsidae</taxon>
        <taxon>Perkinsus</taxon>
    </lineage>
</organism>
<evidence type="ECO:0000313" key="2">
    <source>
        <dbReference type="EMBL" id="EEQ99434.1"/>
    </source>
</evidence>